<evidence type="ECO:0000313" key="1">
    <source>
        <dbReference type="EMBL" id="SFF55917.1"/>
    </source>
</evidence>
<organism evidence="1 2">
    <name type="scientific">Thermoflexibacter ruber</name>
    <dbReference type="NCBI Taxonomy" id="1003"/>
    <lineage>
        <taxon>Bacteria</taxon>
        <taxon>Pseudomonadati</taxon>
        <taxon>Bacteroidota</taxon>
        <taxon>Cytophagia</taxon>
        <taxon>Cytophagales</taxon>
        <taxon>Thermoflexibacteraceae</taxon>
        <taxon>Thermoflexibacter</taxon>
    </lineage>
</organism>
<evidence type="ECO:0000313" key="2">
    <source>
        <dbReference type="Proteomes" id="UP000199513"/>
    </source>
</evidence>
<dbReference type="EMBL" id="FONY01000057">
    <property type="protein sequence ID" value="SFF55917.1"/>
    <property type="molecule type" value="Genomic_DNA"/>
</dbReference>
<name>A0A1I2JS22_9BACT</name>
<feature type="non-terminal residue" evidence="1">
    <location>
        <position position="35"/>
    </location>
</feature>
<gene>
    <name evidence="1" type="ORF">SAMN04488541_105719</name>
</gene>
<reference evidence="1 2" key="1">
    <citation type="submission" date="2016-10" db="EMBL/GenBank/DDBJ databases">
        <authorList>
            <person name="de Groot N.N."/>
        </authorList>
    </citation>
    <scope>NUCLEOTIDE SEQUENCE [LARGE SCALE GENOMIC DNA]</scope>
    <source>
        <strain>GEY</strain>
        <strain evidence="2">DSM 9560</strain>
    </source>
</reference>
<dbReference type="Proteomes" id="UP000199513">
    <property type="component" value="Unassembled WGS sequence"/>
</dbReference>
<keyword evidence="2" id="KW-1185">Reference proteome</keyword>
<dbReference type="AlphaFoldDB" id="A0A1I2JS22"/>
<sequence>MTEQTQEKLFVLKASDDVNLGMGIFALVSLGGVFL</sequence>
<accession>A0A1I2JS22</accession>
<proteinExistence type="predicted"/>
<protein>
    <submittedName>
        <fullName evidence="1">Uncharacterized protein</fullName>
    </submittedName>
</protein>